<accession>A0A1I2GQV1</accession>
<dbReference type="InterPro" id="IPR025277">
    <property type="entry name" value="Apiosidase-like_cat_dom"/>
</dbReference>
<sequence length="475" mass="54076">MKKCYLFLWFAVLLLSSHAYTQNIKLKVSDNKRFIITDKDKPFVWVGDTAWELFHKLNREEATEYLTTRAKQGFTVIQAVVLAELDGLRVPNPYGEIPLHDFSPEKPNEKYFEHVDFIVNKAEELGLVIGMLPTWGDKLYSLHPGAGPVVFNRNNAAVFGEFLGKRYENKPIVWILGGDRNVDSFEVLEIWRAMAAGLRKGDKGKHLISFHPRGGASSSYSLHNEDWLDFNMYQSGHAFRYNKVYQYATNDYLLRPTKPFVDGEPAYEDLSIRFWEDTDWQAALAENGIVKDMSYFKKDFFTAHDVRVHAYWDFLSGACGYTYGNNAVWQMFKKGSKPIIACLTDWREALDRPGANDMQHVRKLMEARPVSKIVPDQSLVYGLNGNDSTHIRAAVASDNSFALAYLSVGQSITVVMKKIADKNVVAWWYDPREGTSSKIGEFTNTGLQTFTPPSLGEGNDWVLILDSVTKKYPKP</sequence>
<name>A0A1I2GQV1_9BACT</name>
<dbReference type="InterPro" id="IPR017853">
    <property type="entry name" value="GH"/>
</dbReference>
<feature type="signal peptide" evidence="1">
    <location>
        <begin position="1"/>
        <end position="21"/>
    </location>
</feature>
<gene>
    <name evidence="4" type="ORF">SAMN04488541_101962</name>
</gene>
<evidence type="ECO:0000259" key="2">
    <source>
        <dbReference type="Pfam" id="PF12904"/>
    </source>
</evidence>
<dbReference type="PANTHER" id="PTHR37836">
    <property type="entry name" value="LMO1036 PROTEIN"/>
    <property type="match status" value="1"/>
</dbReference>
<feature type="domain" description="Putative collagen-binding" evidence="2">
    <location>
        <begin position="374"/>
        <end position="466"/>
    </location>
</feature>
<dbReference type="RefSeq" id="WP_091545511.1">
    <property type="nucleotide sequence ID" value="NZ_FONY01000019.1"/>
</dbReference>
<reference evidence="5" key="1">
    <citation type="submission" date="2016-10" db="EMBL/GenBank/DDBJ databases">
        <authorList>
            <person name="Varghese N."/>
            <person name="Submissions S."/>
        </authorList>
    </citation>
    <scope>NUCLEOTIDE SEQUENCE [LARGE SCALE GENOMIC DNA]</scope>
    <source>
        <strain>GEY</strain>
        <strain evidence="5">DSM 9560</strain>
    </source>
</reference>
<dbReference type="Pfam" id="PF12904">
    <property type="entry name" value="Collagen_bind_2"/>
    <property type="match status" value="1"/>
</dbReference>
<proteinExistence type="predicted"/>
<dbReference type="EMBL" id="FONY01000019">
    <property type="protein sequence ID" value="SFF19026.1"/>
    <property type="molecule type" value="Genomic_DNA"/>
</dbReference>
<dbReference type="Pfam" id="PF13204">
    <property type="entry name" value="Apiosidase"/>
    <property type="match status" value="1"/>
</dbReference>
<feature type="domain" description="Apiosidase-like catalytic" evidence="3">
    <location>
        <begin position="29"/>
        <end position="370"/>
    </location>
</feature>
<protein>
    <submittedName>
        <fullName evidence="4">Putative collagen-binding domain of a collagenase</fullName>
    </submittedName>
</protein>
<feature type="chain" id="PRO_5011435556" evidence="1">
    <location>
        <begin position="22"/>
        <end position="475"/>
    </location>
</feature>
<dbReference type="AlphaFoldDB" id="A0A1I2GQV1"/>
<dbReference type="OrthoDB" id="59486at2"/>
<dbReference type="Gene3D" id="3.20.20.80">
    <property type="entry name" value="Glycosidases"/>
    <property type="match status" value="1"/>
</dbReference>
<organism evidence="4 5">
    <name type="scientific">Thermoflexibacter ruber</name>
    <dbReference type="NCBI Taxonomy" id="1003"/>
    <lineage>
        <taxon>Bacteria</taxon>
        <taxon>Pseudomonadati</taxon>
        <taxon>Bacteroidota</taxon>
        <taxon>Cytophagia</taxon>
        <taxon>Cytophagales</taxon>
        <taxon>Thermoflexibacteraceae</taxon>
        <taxon>Thermoflexibacter</taxon>
    </lineage>
</organism>
<keyword evidence="1" id="KW-0732">Signal</keyword>
<evidence type="ECO:0000259" key="3">
    <source>
        <dbReference type="Pfam" id="PF13204"/>
    </source>
</evidence>
<dbReference type="SUPFAM" id="SSF51445">
    <property type="entry name" value="(Trans)glycosidases"/>
    <property type="match status" value="1"/>
</dbReference>
<keyword evidence="5" id="KW-1185">Reference proteome</keyword>
<dbReference type="STRING" id="1003.SAMN04488541_101962"/>
<dbReference type="Proteomes" id="UP000199513">
    <property type="component" value="Unassembled WGS sequence"/>
</dbReference>
<evidence type="ECO:0000256" key="1">
    <source>
        <dbReference type="SAM" id="SignalP"/>
    </source>
</evidence>
<evidence type="ECO:0000313" key="4">
    <source>
        <dbReference type="EMBL" id="SFF19026.1"/>
    </source>
</evidence>
<dbReference type="PANTHER" id="PTHR37836:SF3">
    <property type="entry name" value="ENDOGLUCANASE"/>
    <property type="match status" value="1"/>
</dbReference>
<dbReference type="InterPro" id="IPR024749">
    <property type="entry name" value="Collagen-bd_put"/>
</dbReference>
<evidence type="ECO:0000313" key="5">
    <source>
        <dbReference type="Proteomes" id="UP000199513"/>
    </source>
</evidence>